<accession>A0ABP9QK67</accession>
<dbReference type="InterPro" id="IPR029510">
    <property type="entry name" value="Ald_DH_CS_GLU"/>
</dbReference>
<dbReference type="InterPro" id="IPR016160">
    <property type="entry name" value="Ald_DH_CS_CYS"/>
</dbReference>
<dbReference type="Gene3D" id="3.40.309.10">
    <property type="entry name" value="Aldehyde Dehydrogenase, Chain A, domain 2"/>
    <property type="match status" value="1"/>
</dbReference>
<evidence type="ECO:0000256" key="3">
    <source>
        <dbReference type="RuleBase" id="RU003345"/>
    </source>
</evidence>
<feature type="active site" evidence="2">
    <location>
        <position position="257"/>
    </location>
</feature>
<dbReference type="Proteomes" id="UP001428817">
    <property type="component" value="Unassembled WGS sequence"/>
</dbReference>
<evidence type="ECO:0000256" key="2">
    <source>
        <dbReference type="PROSITE-ProRule" id="PRU10007"/>
    </source>
</evidence>
<dbReference type="InterPro" id="IPR016162">
    <property type="entry name" value="Ald_DH_N"/>
</dbReference>
<protein>
    <submittedName>
        <fullName evidence="5">Aldehyde dehydrogenase family protein</fullName>
    </submittedName>
</protein>
<dbReference type="PANTHER" id="PTHR11699">
    <property type="entry name" value="ALDEHYDE DEHYDROGENASE-RELATED"/>
    <property type="match status" value="1"/>
</dbReference>
<dbReference type="PROSITE" id="PS00070">
    <property type="entry name" value="ALDEHYDE_DEHYDR_CYS"/>
    <property type="match status" value="1"/>
</dbReference>
<dbReference type="InterPro" id="IPR015590">
    <property type="entry name" value="Aldehyde_DH_dom"/>
</dbReference>
<dbReference type="EMBL" id="BAABJP010000029">
    <property type="protein sequence ID" value="GAA5163247.1"/>
    <property type="molecule type" value="Genomic_DNA"/>
</dbReference>
<evidence type="ECO:0000259" key="4">
    <source>
        <dbReference type="Pfam" id="PF00171"/>
    </source>
</evidence>
<keyword evidence="1 3" id="KW-0560">Oxidoreductase</keyword>
<sequence>MPRPVPQYLMNHSTTAAEQYRQLIGGSLEPGADSQDVIDPATGRAFATAPVADADQVDRGVAAARQAFPGWSAKSYDERGAILTRIADLVEENAELIARTVTREQGKSLADSLGDVGAAISYTRYFADWRPDPEVVRDDDEAFVEILRRPLGVVAAIIPWNFPFFQMMYKLGPALITGNTVVVKPAPTTPLNALLLGQLLADVVPAGVVNVVGDAGAVGPLLTAHPDVAKVSFTGSTATGRRVMASAAGTLKRITLELGGNDPGIVLADADVAKTAEGVFTWAFANSGQVCINIKRIFVHSSIYEEFCAELARLADAVVIGPGLGEGARMGPIQNARQFELVRDALELAHDTGTVIAGGTVVEGDGYFVRPTVVRDISEDSSLTAEETFGPIRSVFSYDDIDDVIERANATPYGLGASVWGSAAAATDIARRLETGTTWVNQHFALSPDVPFGGRKQSGLGSEFGLDGIHAFTDVHVVNVNKVW</sequence>
<keyword evidence="6" id="KW-1185">Reference proteome</keyword>
<name>A0ABP9QK67_9PSEU</name>
<dbReference type="PROSITE" id="PS00687">
    <property type="entry name" value="ALDEHYDE_DEHYDR_GLU"/>
    <property type="match status" value="1"/>
</dbReference>
<proteinExistence type="inferred from homology"/>
<evidence type="ECO:0000256" key="1">
    <source>
        <dbReference type="ARBA" id="ARBA00023002"/>
    </source>
</evidence>
<dbReference type="SUPFAM" id="SSF53720">
    <property type="entry name" value="ALDH-like"/>
    <property type="match status" value="1"/>
</dbReference>
<dbReference type="InterPro" id="IPR016163">
    <property type="entry name" value="Ald_DH_C"/>
</dbReference>
<feature type="domain" description="Aldehyde dehydrogenase" evidence="4">
    <location>
        <begin position="33"/>
        <end position="478"/>
    </location>
</feature>
<dbReference type="Pfam" id="PF00171">
    <property type="entry name" value="Aldedh"/>
    <property type="match status" value="1"/>
</dbReference>
<evidence type="ECO:0000313" key="5">
    <source>
        <dbReference type="EMBL" id="GAA5163247.1"/>
    </source>
</evidence>
<organism evidence="5 6">
    <name type="scientific">Pseudonocardia eucalypti</name>
    <dbReference type="NCBI Taxonomy" id="648755"/>
    <lineage>
        <taxon>Bacteria</taxon>
        <taxon>Bacillati</taxon>
        <taxon>Actinomycetota</taxon>
        <taxon>Actinomycetes</taxon>
        <taxon>Pseudonocardiales</taxon>
        <taxon>Pseudonocardiaceae</taxon>
        <taxon>Pseudonocardia</taxon>
    </lineage>
</organism>
<evidence type="ECO:0000313" key="6">
    <source>
        <dbReference type="Proteomes" id="UP001428817"/>
    </source>
</evidence>
<reference evidence="6" key="1">
    <citation type="journal article" date="2019" name="Int. J. Syst. Evol. Microbiol.">
        <title>The Global Catalogue of Microorganisms (GCM) 10K type strain sequencing project: providing services to taxonomists for standard genome sequencing and annotation.</title>
        <authorList>
            <consortium name="The Broad Institute Genomics Platform"/>
            <consortium name="The Broad Institute Genome Sequencing Center for Infectious Disease"/>
            <person name="Wu L."/>
            <person name="Ma J."/>
        </authorList>
    </citation>
    <scope>NUCLEOTIDE SEQUENCE [LARGE SCALE GENOMIC DNA]</scope>
    <source>
        <strain evidence="6">JCM 18303</strain>
    </source>
</reference>
<dbReference type="Gene3D" id="3.40.605.10">
    <property type="entry name" value="Aldehyde Dehydrogenase, Chain A, domain 1"/>
    <property type="match status" value="1"/>
</dbReference>
<gene>
    <name evidence="5" type="ORF">GCM10023321_49830</name>
</gene>
<dbReference type="InterPro" id="IPR016161">
    <property type="entry name" value="Ald_DH/histidinol_DH"/>
</dbReference>
<dbReference type="CDD" id="cd07106">
    <property type="entry name" value="ALDH_AldA-AAD23400"/>
    <property type="match status" value="1"/>
</dbReference>
<dbReference type="InterPro" id="IPR044086">
    <property type="entry name" value="LUC3-like"/>
</dbReference>
<comment type="similarity">
    <text evidence="3">Belongs to the aldehyde dehydrogenase family.</text>
</comment>
<comment type="caution">
    <text evidence="5">The sequence shown here is derived from an EMBL/GenBank/DDBJ whole genome shotgun (WGS) entry which is preliminary data.</text>
</comment>